<dbReference type="PANTHER" id="PTHR47169:SF2">
    <property type="entry name" value="OS01G0541250 PROTEIN"/>
    <property type="match status" value="1"/>
</dbReference>
<sequence>MSKSQVHRLVQAGEIRSHSSAIKPFLTEENMKKRLEFCLLKLNPRSIGLTPTFDAFYNYVHIDEKWFFLSKTTQKYYLHPAEIDPVRTCKSKRFITKVMFLTAVARPRFGRNEEVLFDGKIGIFPFTVIEAAKRASKNRVAGVLETKPMLSITKDITKAFLIEKVVPAIKSKWPIHGSKTIFIQQDNATPHIKSSDPEFKAVAKADGFDIHLTCQPTNSPDLNILDLGFFNAIQSLQH</sequence>
<dbReference type="EMBL" id="CAMAPF010000114">
    <property type="protein sequence ID" value="CAH9102271.1"/>
    <property type="molecule type" value="Genomic_DNA"/>
</dbReference>
<accession>A0AAV0DIB5</accession>
<organism evidence="1 2">
    <name type="scientific">Cuscuta epithymum</name>
    <dbReference type="NCBI Taxonomy" id="186058"/>
    <lineage>
        <taxon>Eukaryota</taxon>
        <taxon>Viridiplantae</taxon>
        <taxon>Streptophyta</taxon>
        <taxon>Embryophyta</taxon>
        <taxon>Tracheophyta</taxon>
        <taxon>Spermatophyta</taxon>
        <taxon>Magnoliopsida</taxon>
        <taxon>eudicotyledons</taxon>
        <taxon>Gunneridae</taxon>
        <taxon>Pentapetalae</taxon>
        <taxon>asterids</taxon>
        <taxon>lamiids</taxon>
        <taxon>Solanales</taxon>
        <taxon>Convolvulaceae</taxon>
        <taxon>Cuscuteae</taxon>
        <taxon>Cuscuta</taxon>
        <taxon>Cuscuta subgen. Cuscuta</taxon>
    </lineage>
</organism>
<reference evidence="1" key="1">
    <citation type="submission" date="2022-07" db="EMBL/GenBank/DDBJ databases">
        <authorList>
            <person name="Macas J."/>
            <person name="Novak P."/>
            <person name="Neumann P."/>
        </authorList>
    </citation>
    <scope>NUCLEOTIDE SEQUENCE</scope>
</reference>
<protein>
    <recommendedName>
        <fullName evidence="3">Transposase</fullName>
    </recommendedName>
</protein>
<evidence type="ECO:0000313" key="1">
    <source>
        <dbReference type="EMBL" id="CAH9102271.1"/>
    </source>
</evidence>
<evidence type="ECO:0000313" key="2">
    <source>
        <dbReference type="Proteomes" id="UP001152523"/>
    </source>
</evidence>
<dbReference type="InterPro" id="IPR036397">
    <property type="entry name" value="RNaseH_sf"/>
</dbReference>
<dbReference type="AlphaFoldDB" id="A0AAV0DIB5"/>
<evidence type="ECO:0008006" key="3">
    <source>
        <dbReference type="Google" id="ProtNLM"/>
    </source>
</evidence>
<gene>
    <name evidence="1" type="ORF">CEPIT_LOCUS15964</name>
</gene>
<keyword evidence="2" id="KW-1185">Reference proteome</keyword>
<comment type="caution">
    <text evidence="1">The sequence shown here is derived from an EMBL/GenBank/DDBJ whole genome shotgun (WGS) entry which is preliminary data.</text>
</comment>
<dbReference type="Proteomes" id="UP001152523">
    <property type="component" value="Unassembled WGS sequence"/>
</dbReference>
<name>A0AAV0DIB5_9ASTE</name>
<proteinExistence type="predicted"/>
<dbReference type="PANTHER" id="PTHR47169">
    <property type="entry name" value="OS01G0541250 PROTEIN"/>
    <property type="match status" value="1"/>
</dbReference>
<dbReference type="GO" id="GO:0003676">
    <property type="term" value="F:nucleic acid binding"/>
    <property type="evidence" value="ECO:0007669"/>
    <property type="project" value="InterPro"/>
</dbReference>
<dbReference type="Gene3D" id="3.30.420.10">
    <property type="entry name" value="Ribonuclease H-like superfamily/Ribonuclease H"/>
    <property type="match status" value="1"/>
</dbReference>